<gene>
    <name evidence="2" type="ORF">PSON_ATCC_30995.1.T0900065</name>
</gene>
<dbReference type="AlphaFoldDB" id="A0A8S1PXK0"/>
<comment type="caution">
    <text evidence="2">The sequence shown here is derived from an EMBL/GenBank/DDBJ whole genome shotgun (WGS) entry which is preliminary data.</text>
</comment>
<reference evidence="2" key="1">
    <citation type="submission" date="2021-01" db="EMBL/GenBank/DDBJ databases">
        <authorList>
            <consortium name="Genoscope - CEA"/>
            <person name="William W."/>
        </authorList>
    </citation>
    <scope>NUCLEOTIDE SEQUENCE</scope>
</reference>
<accession>A0A8S1PXK0</accession>
<proteinExistence type="predicted"/>
<sequence length="362" mass="43210">MNVCSPSKVQGPALLRNPFQQVRSVSIVISNISKSIKSQINDTDCKYATWQSPKNKENLSPNQQRVDLVKKIIVLLEENEKSAELIKQFLTKESRYQKQKSSDKLKLSQLRDEVAIIKEQLIQTQYIHIYNLKTKYQAVLKELDYKDQQIENKKETIIAQEEHIKQLLERNAELTEQLKYNQDDLNNLGDIDEKINFILNENEQLKLLSDKLQDQLSASEELLFRFKQKIDQLQSQETERMKGHQMDTNKRQEIYKLNQLYYQKIMHVEGRLYDHQYILQLYYYLKLSLLFIFQINTSLYCSYEFVVQIFQQPFQLILIYKQDILAIQLFIQLKCLFFLNKQFKQILQKKCQVLIKISENFI</sequence>
<evidence type="ECO:0000256" key="1">
    <source>
        <dbReference type="SAM" id="Coils"/>
    </source>
</evidence>
<organism evidence="2 3">
    <name type="scientific">Paramecium sonneborni</name>
    <dbReference type="NCBI Taxonomy" id="65129"/>
    <lineage>
        <taxon>Eukaryota</taxon>
        <taxon>Sar</taxon>
        <taxon>Alveolata</taxon>
        <taxon>Ciliophora</taxon>
        <taxon>Intramacronucleata</taxon>
        <taxon>Oligohymenophorea</taxon>
        <taxon>Peniculida</taxon>
        <taxon>Parameciidae</taxon>
        <taxon>Paramecium</taxon>
    </lineage>
</organism>
<dbReference type="EMBL" id="CAJJDN010000090">
    <property type="protein sequence ID" value="CAD8107987.1"/>
    <property type="molecule type" value="Genomic_DNA"/>
</dbReference>
<protein>
    <submittedName>
        <fullName evidence="2">Uncharacterized protein</fullName>
    </submittedName>
</protein>
<feature type="coiled-coil region" evidence="1">
    <location>
        <begin position="150"/>
        <end position="236"/>
    </location>
</feature>
<dbReference type="Proteomes" id="UP000692954">
    <property type="component" value="Unassembled WGS sequence"/>
</dbReference>
<keyword evidence="3" id="KW-1185">Reference proteome</keyword>
<evidence type="ECO:0000313" key="2">
    <source>
        <dbReference type="EMBL" id="CAD8107987.1"/>
    </source>
</evidence>
<name>A0A8S1PXK0_9CILI</name>
<keyword evidence="1" id="KW-0175">Coiled coil</keyword>
<evidence type="ECO:0000313" key="3">
    <source>
        <dbReference type="Proteomes" id="UP000692954"/>
    </source>
</evidence>